<dbReference type="PROSITE" id="PS50887">
    <property type="entry name" value="GGDEF"/>
    <property type="match status" value="2"/>
</dbReference>
<dbReference type="Gene3D" id="3.30.450.20">
    <property type="entry name" value="PAS domain"/>
    <property type="match status" value="1"/>
</dbReference>
<keyword evidence="3" id="KW-0548">Nucleotidyltransferase</keyword>
<dbReference type="InterPro" id="IPR001633">
    <property type="entry name" value="EAL_dom"/>
</dbReference>
<dbReference type="InterPro" id="IPR000160">
    <property type="entry name" value="GGDEF_dom"/>
</dbReference>
<sequence>MKKYEEEKEHITGISLEHWVFGEIMDKMNANIYVTDIETDRILFMNRRMKEAFGLDEPIGKICWQTLKKGRTHRCDDCPIFQLEKNKKEADSYMWEADDLSNNRIYECFDSLIKWYDGRTAHFQYSVDVTEVKRLYRQASTDELTGVLNRRAGKTALKKSMEKAQRSDEPLVLAMIDANELKQVNDKLGHQAGDQLLVTIASRISGVLNEKEYLFRLGGDEFVVVFSHTTEKEAERKLKNVLQGIRKENLPGVMTQNAFCFGAVCVEMDEIDSVDDLLCAADEKLYQYKRTAHIERANERLKQLNHPTDAEPFSYNKELLYDALAQSTDDYIYVCNMKTGVFQYPQSMVDEFGLPGRIIENAAAVWGAKVHEHDKAAFLESNQEIADGRTDCHRVEYRALNHEGQWVWLRCRGRLERDKNGEPELFAGIITNLGNKNRIDHLTGLLNKFEFIHQLELLTQEDRDAPFSLLHLGLDNLKRVNDLYDRHFGDEVIRIAAQRLQSLLPNNGMLFRLDGDEFAVILFGKDKAMAQNFFRSLQKSFGKQQSYDNRTFFCTISCGCVTFPEYAAAHMELIKYAGYALNYAKQSGKDRIVFFSREMLVEKVRVLGIEELLRENINNGFRGFEAYFQPVFDKHKKLVGAECLSRWASEKFGRVGPDEFIPLLEKNDLILKLGRWIFEEAVKKSVEWTRIGYPIKISVNVSASQMEDEGLLHFIRSTLSKYHADPRLLMLELTESYFADSGENLSMILSQCREMGMSVAIDDFGTGYSSLGLLKLAPADVVKIDRTFIKGIRDRKFDRSFVSLIADLCHVMDMDVCVEGVEDEEDYQAVAEMDIQYIQGFYLGRPVPKRSFEEMFLIKY</sequence>
<dbReference type="InterPro" id="IPR052155">
    <property type="entry name" value="Biofilm_reg_signaling"/>
</dbReference>
<comment type="caution">
    <text evidence="3">The sequence shown here is derived from an EMBL/GenBank/DDBJ whole genome shotgun (WGS) entry which is preliminary data.</text>
</comment>
<reference evidence="3" key="1">
    <citation type="submission" date="2022-09" db="EMBL/GenBank/DDBJ databases">
        <title>Culturomic study of gut microbiota in children with autism spectrum disorder.</title>
        <authorList>
            <person name="Efimov B.A."/>
            <person name="Chaplin A.V."/>
            <person name="Sokolova S.R."/>
            <person name="Pikina A.P."/>
            <person name="Korzhanova M."/>
            <person name="Belova V."/>
            <person name="Korostin D."/>
        </authorList>
    </citation>
    <scope>NUCLEOTIDE SEQUENCE</scope>
    <source>
        <strain evidence="3">ASD5510</strain>
    </source>
</reference>
<dbReference type="PROSITE" id="PS50883">
    <property type="entry name" value="EAL"/>
    <property type="match status" value="1"/>
</dbReference>
<dbReference type="SUPFAM" id="SSF55785">
    <property type="entry name" value="PYP-like sensor domain (PAS domain)"/>
    <property type="match status" value="1"/>
</dbReference>
<dbReference type="NCBIfam" id="TIGR00254">
    <property type="entry name" value="GGDEF"/>
    <property type="match status" value="2"/>
</dbReference>
<dbReference type="RefSeq" id="WP_227754632.1">
    <property type="nucleotide sequence ID" value="NZ_JAOSHN010000010.1"/>
</dbReference>
<evidence type="ECO:0000259" key="1">
    <source>
        <dbReference type="PROSITE" id="PS50883"/>
    </source>
</evidence>
<dbReference type="Pfam" id="PF00990">
    <property type="entry name" value="GGDEF"/>
    <property type="match status" value="2"/>
</dbReference>
<dbReference type="AlphaFoldDB" id="A0A9J6QY38"/>
<proteinExistence type="predicted"/>
<dbReference type="Pfam" id="PF08447">
    <property type="entry name" value="PAS_3"/>
    <property type="match status" value="1"/>
</dbReference>
<dbReference type="PANTHER" id="PTHR44757">
    <property type="entry name" value="DIGUANYLATE CYCLASE DGCP"/>
    <property type="match status" value="1"/>
</dbReference>
<accession>A0A9J6QY38</accession>
<dbReference type="SMART" id="SM00086">
    <property type="entry name" value="PAC"/>
    <property type="match status" value="1"/>
</dbReference>
<dbReference type="PANTHER" id="PTHR44757:SF2">
    <property type="entry name" value="BIOFILM ARCHITECTURE MAINTENANCE PROTEIN MBAA"/>
    <property type="match status" value="1"/>
</dbReference>
<keyword evidence="3" id="KW-0808">Transferase</keyword>
<dbReference type="InterPro" id="IPR035965">
    <property type="entry name" value="PAS-like_dom_sf"/>
</dbReference>
<dbReference type="InterPro" id="IPR013655">
    <property type="entry name" value="PAS_fold_3"/>
</dbReference>
<feature type="domain" description="GGDEF" evidence="2">
    <location>
        <begin position="465"/>
        <end position="597"/>
    </location>
</feature>
<dbReference type="InterPro" id="IPR000014">
    <property type="entry name" value="PAS"/>
</dbReference>
<feature type="domain" description="EAL" evidence="1">
    <location>
        <begin position="606"/>
        <end position="860"/>
    </location>
</feature>
<dbReference type="SUPFAM" id="SSF55073">
    <property type="entry name" value="Nucleotide cyclase"/>
    <property type="match status" value="2"/>
</dbReference>
<protein>
    <submittedName>
        <fullName evidence="3">Diguanylate cyclase</fullName>
        <ecNumber evidence="3">2.7.7.65</ecNumber>
    </submittedName>
</protein>
<dbReference type="CDD" id="cd01948">
    <property type="entry name" value="EAL"/>
    <property type="match status" value="1"/>
</dbReference>
<dbReference type="Pfam" id="PF00563">
    <property type="entry name" value="EAL"/>
    <property type="match status" value="1"/>
</dbReference>
<dbReference type="InterPro" id="IPR043128">
    <property type="entry name" value="Rev_trsase/Diguanyl_cyclase"/>
</dbReference>
<dbReference type="SUPFAM" id="SSF141868">
    <property type="entry name" value="EAL domain-like"/>
    <property type="match status" value="1"/>
</dbReference>
<evidence type="ECO:0000313" key="3">
    <source>
        <dbReference type="EMBL" id="MCU7380427.1"/>
    </source>
</evidence>
<name>A0A9J6QY38_9FIRM</name>
<evidence type="ECO:0000313" key="4">
    <source>
        <dbReference type="Proteomes" id="UP001065549"/>
    </source>
</evidence>
<dbReference type="SMART" id="SM00052">
    <property type="entry name" value="EAL"/>
    <property type="match status" value="1"/>
</dbReference>
<dbReference type="Proteomes" id="UP001065549">
    <property type="component" value="Unassembled WGS sequence"/>
</dbReference>
<keyword evidence="4" id="KW-1185">Reference proteome</keyword>
<dbReference type="InterPro" id="IPR001610">
    <property type="entry name" value="PAC"/>
</dbReference>
<organism evidence="3 4">
    <name type="scientific">Hominibacterium faecale</name>
    <dbReference type="NCBI Taxonomy" id="2839743"/>
    <lineage>
        <taxon>Bacteria</taxon>
        <taxon>Bacillati</taxon>
        <taxon>Bacillota</taxon>
        <taxon>Clostridia</taxon>
        <taxon>Peptostreptococcales</taxon>
        <taxon>Anaerovoracaceae</taxon>
        <taxon>Hominibacterium</taxon>
    </lineage>
</organism>
<dbReference type="EC" id="2.7.7.65" evidence="3"/>
<dbReference type="Gene3D" id="3.20.20.450">
    <property type="entry name" value="EAL domain"/>
    <property type="match status" value="1"/>
</dbReference>
<dbReference type="GO" id="GO:0052621">
    <property type="term" value="F:diguanylate cyclase activity"/>
    <property type="evidence" value="ECO:0007669"/>
    <property type="project" value="UniProtKB-EC"/>
</dbReference>
<dbReference type="SMART" id="SM00267">
    <property type="entry name" value="GGDEF"/>
    <property type="match status" value="2"/>
</dbReference>
<dbReference type="CDD" id="cd01949">
    <property type="entry name" value="GGDEF"/>
    <property type="match status" value="2"/>
</dbReference>
<dbReference type="Pfam" id="PF13426">
    <property type="entry name" value="PAS_9"/>
    <property type="match status" value="1"/>
</dbReference>
<dbReference type="InterPro" id="IPR035919">
    <property type="entry name" value="EAL_sf"/>
</dbReference>
<evidence type="ECO:0000259" key="2">
    <source>
        <dbReference type="PROSITE" id="PS50887"/>
    </source>
</evidence>
<dbReference type="EMBL" id="JAOSHN010000010">
    <property type="protein sequence ID" value="MCU7380427.1"/>
    <property type="molecule type" value="Genomic_DNA"/>
</dbReference>
<dbReference type="Gene3D" id="3.30.70.270">
    <property type="match status" value="2"/>
</dbReference>
<feature type="domain" description="GGDEF" evidence="2">
    <location>
        <begin position="169"/>
        <end position="304"/>
    </location>
</feature>
<dbReference type="InterPro" id="IPR029787">
    <property type="entry name" value="Nucleotide_cyclase"/>
</dbReference>
<gene>
    <name evidence="3" type="ORF">OBO34_19120</name>
</gene>